<name>A0A2G2XY23_CAPAN</name>
<reference evidence="1 2" key="2">
    <citation type="journal article" date="2017" name="Genome Biol.">
        <title>New reference genome sequences of hot pepper reveal the massive evolution of plant disease-resistance genes by retroduplication.</title>
        <authorList>
            <person name="Kim S."/>
            <person name="Park J."/>
            <person name="Yeom S.I."/>
            <person name="Kim Y.M."/>
            <person name="Seo E."/>
            <person name="Kim K.T."/>
            <person name="Kim M.S."/>
            <person name="Lee J.M."/>
            <person name="Cheong K."/>
            <person name="Shin H.S."/>
            <person name="Kim S.B."/>
            <person name="Han K."/>
            <person name="Lee J."/>
            <person name="Park M."/>
            <person name="Lee H.A."/>
            <person name="Lee H.Y."/>
            <person name="Lee Y."/>
            <person name="Oh S."/>
            <person name="Lee J.H."/>
            <person name="Choi E."/>
            <person name="Choi E."/>
            <person name="Lee S.E."/>
            <person name="Jeon J."/>
            <person name="Kim H."/>
            <person name="Choi G."/>
            <person name="Song H."/>
            <person name="Lee J."/>
            <person name="Lee S.C."/>
            <person name="Kwon J.K."/>
            <person name="Lee H.Y."/>
            <person name="Koo N."/>
            <person name="Hong Y."/>
            <person name="Kim R.W."/>
            <person name="Kang W.H."/>
            <person name="Huh J.H."/>
            <person name="Kang B.C."/>
            <person name="Yang T.J."/>
            <person name="Lee Y.H."/>
            <person name="Bennetzen J.L."/>
            <person name="Choi D."/>
        </authorList>
    </citation>
    <scope>NUCLEOTIDE SEQUENCE [LARGE SCALE GENOMIC DNA]</scope>
    <source>
        <strain evidence="2">cv. CM334</strain>
    </source>
</reference>
<organism evidence="1 2">
    <name type="scientific">Capsicum annuum</name>
    <name type="common">Capsicum pepper</name>
    <dbReference type="NCBI Taxonomy" id="4072"/>
    <lineage>
        <taxon>Eukaryota</taxon>
        <taxon>Viridiplantae</taxon>
        <taxon>Streptophyta</taxon>
        <taxon>Embryophyta</taxon>
        <taxon>Tracheophyta</taxon>
        <taxon>Spermatophyta</taxon>
        <taxon>Magnoliopsida</taxon>
        <taxon>eudicotyledons</taxon>
        <taxon>Gunneridae</taxon>
        <taxon>Pentapetalae</taxon>
        <taxon>asterids</taxon>
        <taxon>lamiids</taxon>
        <taxon>Solanales</taxon>
        <taxon>Solanaceae</taxon>
        <taxon>Solanoideae</taxon>
        <taxon>Capsiceae</taxon>
        <taxon>Capsicum</taxon>
    </lineage>
</organism>
<proteinExistence type="predicted"/>
<dbReference type="PANTHER" id="PTHR47599:SF2">
    <property type="match status" value="1"/>
</dbReference>
<dbReference type="Pfam" id="PF01107">
    <property type="entry name" value="MP"/>
    <property type="match status" value="1"/>
</dbReference>
<dbReference type="Proteomes" id="UP000222542">
    <property type="component" value="Unassembled WGS sequence"/>
</dbReference>
<evidence type="ECO:0000313" key="2">
    <source>
        <dbReference type="Proteomes" id="UP000222542"/>
    </source>
</evidence>
<gene>
    <name evidence="1" type="ORF">T459_33723</name>
</gene>
<dbReference type="AlphaFoldDB" id="A0A2G2XY23"/>
<dbReference type="Gramene" id="PHT62418">
    <property type="protein sequence ID" value="PHT62418"/>
    <property type="gene ID" value="T459_33723"/>
</dbReference>
<protein>
    <submittedName>
        <fullName evidence="1">Uncharacterized protein</fullName>
    </submittedName>
</protein>
<keyword evidence="2" id="KW-1185">Reference proteome</keyword>
<sequence length="337" mass="37948">MTSSHHAPYALAEKCATTWDKGRNPTRDLNILDSLTLNVKISNYKIKSGSLPVEIIYRVQYKAMNITFGSGAMKNSYKGEIGLFQTDLQRSHLSVPKPISWNQVSLSQSWTLQEATPAEKPENTIVSQIRQFSIGTISISFQRSFSQRIYSSSSVLPEIQTARDSRFLDFNDSLLEMIEIGLCNGPIYFDYFLDFAVSLKDLNILDSLTLNVKISNYKIKSGSLPVEIIYRVQYKAMNITFGSGAMKNSYKGEIGLFQTDLQRSHLSVPKPISWNQVSLSQSWTLQEATPAEKPENTIVSQIRQFSIGTISISFQRSFSQRIYSSSSVLPEIQTARC</sequence>
<dbReference type="EMBL" id="AYRZ02000080">
    <property type="protein sequence ID" value="PHT62418.1"/>
    <property type="molecule type" value="Genomic_DNA"/>
</dbReference>
<accession>A0A2G2XY23</accession>
<dbReference type="InterPro" id="IPR051596">
    <property type="entry name" value="Caulimoviridae_Movement"/>
</dbReference>
<evidence type="ECO:0000313" key="1">
    <source>
        <dbReference type="EMBL" id="PHT62418.1"/>
    </source>
</evidence>
<reference evidence="1 2" key="1">
    <citation type="journal article" date="2014" name="Nat. Genet.">
        <title>Genome sequence of the hot pepper provides insights into the evolution of pungency in Capsicum species.</title>
        <authorList>
            <person name="Kim S."/>
            <person name="Park M."/>
            <person name="Yeom S.I."/>
            <person name="Kim Y.M."/>
            <person name="Lee J.M."/>
            <person name="Lee H.A."/>
            <person name="Seo E."/>
            <person name="Choi J."/>
            <person name="Cheong K."/>
            <person name="Kim K.T."/>
            <person name="Jung K."/>
            <person name="Lee G.W."/>
            <person name="Oh S.K."/>
            <person name="Bae C."/>
            <person name="Kim S.B."/>
            <person name="Lee H.Y."/>
            <person name="Kim S.Y."/>
            <person name="Kim M.S."/>
            <person name="Kang B.C."/>
            <person name="Jo Y.D."/>
            <person name="Yang H.B."/>
            <person name="Jeong H.J."/>
            <person name="Kang W.H."/>
            <person name="Kwon J.K."/>
            <person name="Shin C."/>
            <person name="Lim J.Y."/>
            <person name="Park J.H."/>
            <person name="Huh J.H."/>
            <person name="Kim J.S."/>
            <person name="Kim B.D."/>
            <person name="Cohen O."/>
            <person name="Paran I."/>
            <person name="Suh M.C."/>
            <person name="Lee S.B."/>
            <person name="Kim Y.K."/>
            <person name="Shin Y."/>
            <person name="Noh S.J."/>
            <person name="Park J."/>
            <person name="Seo Y.S."/>
            <person name="Kwon S.Y."/>
            <person name="Kim H.A."/>
            <person name="Park J.M."/>
            <person name="Kim H.J."/>
            <person name="Choi S.B."/>
            <person name="Bosland P.W."/>
            <person name="Reeves G."/>
            <person name="Jo S.H."/>
            <person name="Lee B.W."/>
            <person name="Cho H.T."/>
            <person name="Choi H.S."/>
            <person name="Lee M.S."/>
            <person name="Yu Y."/>
            <person name="Do Choi Y."/>
            <person name="Park B.S."/>
            <person name="van Deynze A."/>
            <person name="Ashrafi H."/>
            <person name="Hill T."/>
            <person name="Kim W.T."/>
            <person name="Pai H.S."/>
            <person name="Ahn H.K."/>
            <person name="Yeam I."/>
            <person name="Giovannoni J.J."/>
            <person name="Rose J.K."/>
            <person name="Sorensen I."/>
            <person name="Lee S.J."/>
            <person name="Kim R.W."/>
            <person name="Choi I.Y."/>
            <person name="Choi B.S."/>
            <person name="Lim J.S."/>
            <person name="Lee Y.H."/>
            <person name="Choi D."/>
        </authorList>
    </citation>
    <scope>NUCLEOTIDE SEQUENCE [LARGE SCALE GENOMIC DNA]</scope>
    <source>
        <strain evidence="2">cv. CM334</strain>
    </source>
</reference>
<comment type="caution">
    <text evidence="1">The sequence shown here is derived from an EMBL/GenBank/DDBJ whole genome shotgun (WGS) entry which is preliminary data.</text>
</comment>
<dbReference type="PANTHER" id="PTHR47599">
    <property type="entry name" value="CELL-TO-CELL MOVEMENT PROTEIN"/>
    <property type="match status" value="1"/>
</dbReference>
<dbReference type="InterPro" id="IPR028919">
    <property type="entry name" value="Viral_movement"/>
</dbReference>